<gene>
    <name evidence="3" type="ORF">GCM10023349_11170</name>
</gene>
<proteinExistence type="predicted"/>
<keyword evidence="4" id="KW-1185">Reference proteome</keyword>
<dbReference type="Gene3D" id="2.60.40.4070">
    <property type="match status" value="2"/>
</dbReference>
<evidence type="ECO:0000313" key="4">
    <source>
        <dbReference type="Proteomes" id="UP001499974"/>
    </source>
</evidence>
<evidence type="ECO:0000259" key="2">
    <source>
        <dbReference type="Pfam" id="PF13860"/>
    </source>
</evidence>
<sequence>MPAAVVLAIAATLLGAVPADAKVRHAERLLQVGSGTVRFSPNGDGSQDRTVFSYRPSQRASVTVTVRDARGAVVRTVDLGKQSRAWHAWWWNGRKRGGAHVRDGAYRVTFTATTARLRDSDSTRAVTRSTFDRSPNGIAFSPAIHLDRDAIYRDTTYFKDQFTWVGEEYRVTDDGSPEPTGASRITGPDGAVVYQHADNPFEQARSWDGTDQHGDRVPAGTYLLTNTWVDRYGNHLSATKPLVVADGSRVEQHFTVPVTPSEARVGTATEPYEFLAGGPKTGTYLTYACPPRASERFPDGALSFSLYDERCTVSDDTFRVDSPVDLDLTFDTVRLTTVGGPTTAGGEGTATLALTDPQLPPTTTVAGDEASTVLQTQRGWSTEHVDELTWRVARASGGYDVKSFTLDIYHYVPPA</sequence>
<accession>A0ABP8WZ87</accession>
<feature type="domain" description="FlgD/Vpr Ig-like" evidence="2">
    <location>
        <begin position="49"/>
        <end position="115"/>
    </location>
</feature>
<comment type="caution">
    <text evidence="3">The sequence shown here is derived from an EMBL/GenBank/DDBJ whole genome shotgun (WGS) entry which is preliminary data.</text>
</comment>
<keyword evidence="1" id="KW-0732">Signal</keyword>
<feature type="signal peptide" evidence="1">
    <location>
        <begin position="1"/>
        <end position="21"/>
    </location>
</feature>
<organism evidence="3 4">
    <name type="scientific">Nocardioides conyzicola</name>
    <dbReference type="NCBI Taxonomy" id="1651781"/>
    <lineage>
        <taxon>Bacteria</taxon>
        <taxon>Bacillati</taxon>
        <taxon>Actinomycetota</taxon>
        <taxon>Actinomycetes</taxon>
        <taxon>Propionibacteriales</taxon>
        <taxon>Nocardioidaceae</taxon>
        <taxon>Nocardioides</taxon>
    </lineage>
</organism>
<evidence type="ECO:0000256" key="1">
    <source>
        <dbReference type="SAM" id="SignalP"/>
    </source>
</evidence>
<protein>
    <recommendedName>
        <fullName evidence="2">FlgD/Vpr Ig-like domain-containing protein</fullName>
    </recommendedName>
</protein>
<dbReference type="Proteomes" id="UP001499974">
    <property type="component" value="Unassembled WGS sequence"/>
</dbReference>
<name>A0ABP8WZ87_9ACTN</name>
<feature type="chain" id="PRO_5045121760" description="FlgD/Vpr Ig-like domain-containing protein" evidence="1">
    <location>
        <begin position="22"/>
        <end position="415"/>
    </location>
</feature>
<dbReference type="EMBL" id="BAABKM010000002">
    <property type="protein sequence ID" value="GAA4697149.1"/>
    <property type="molecule type" value="Genomic_DNA"/>
</dbReference>
<dbReference type="Pfam" id="PF13860">
    <property type="entry name" value="FlgD_ig"/>
    <property type="match status" value="1"/>
</dbReference>
<reference evidence="4" key="1">
    <citation type="journal article" date="2019" name="Int. J. Syst. Evol. Microbiol.">
        <title>The Global Catalogue of Microorganisms (GCM) 10K type strain sequencing project: providing services to taxonomists for standard genome sequencing and annotation.</title>
        <authorList>
            <consortium name="The Broad Institute Genomics Platform"/>
            <consortium name="The Broad Institute Genome Sequencing Center for Infectious Disease"/>
            <person name="Wu L."/>
            <person name="Ma J."/>
        </authorList>
    </citation>
    <scope>NUCLEOTIDE SEQUENCE [LARGE SCALE GENOMIC DNA]</scope>
    <source>
        <strain evidence="4">JCM 18531</strain>
    </source>
</reference>
<dbReference type="InterPro" id="IPR025965">
    <property type="entry name" value="FlgD/Vpr_Ig-like"/>
</dbReference>
<evidence type="ECO:0000313" key="3">
    <source>
        <dbReference type="EMBL" id="GAA4697149.1"/>
    </source>
</evidence>